<evidence type="ECO:0000256" key="10">
    <source>
        <dbReference type="ARBA" id="ARBA00023128"/>
    </source>
</evidence>
<dbReference type="AlphaFoldDB" id="A0AAV5S3I9"/>
<sequence length="568" mass="64736">MWRNVLGRELKLDQPNTASKRLILSVLNSTATKREAKDYLKKYSNEPSVVNHCLLFIRGLSGLNESTAMKLSGSIKRLRMLGLRPICVLPPGPFMDKEAELLDTMVTWAALKPLHLREALTETANGSYRSLISSNSRLFDDTVAGTVPIIKPYVYNESSASEYLSRDIVKFMRHFSEGSSLLIDKFFILNAIGGTPSPERNGNAHVFVNLSQEFESLKGSLEEQVYLSENRQPDSEDLVDRMRLHIYEDMIVHREEELKEHIQDLELMNCVLSNLSSGSTGLITSIKSASVFTDTKNPLLYNLLTDRSLISSSLPRFKNKNAVQSHTAIKDEHDTDWDSGYNMPTNKINDAVFDTTVYKKGVDIKIFDYRKLTQHNSIGLPAEFIASNEPIPEDGADFKLDLNKMKHILDKSFNRSLDLSHYLRRINGRIASVIVIGNYEGIAILTYEGPEEKQFVYLDKFAVLPQLKGSLGISDIIFNLMFKKFPREVLWRSRKDNVVNKWYFQRSVAVIDLSTDLGNNDQVESNFKMFYYGDDGANLEKFGSKGTFQVRLKEFARYIRDIKPSWEK</sequence>
<evidence type="ECO:0000256" key="9">
    <source>
        <dbReference type="ARBA" id="ARBA00022946"/>
    </source>
</evidence>
<comment type="subcellular location">
    <subcellularLocation>
        <location evidence="2 13">Mitochondrion</location>
    </subcellularLocation>
</comment>
<dbReference type="Pfam" id="PF04768">
    <property type="entry name" value="NAT"/>
    <property type="match status" value="1"/>
</dbReference>
<dbReference type="PROSITE" id="PS51731">
    <property type="entry name" value="GNAT_NAGS"/>
    <property type="match status" value="1"/>
</dbReference>
<comment type="function">
    <text evidence="1 13">N-acetylglutamate synthase involved in arginine biosynthesis.</text>
</comment>
<accession>A0AAV5S3I9</accession>
<evidence type="ECO:0000313" key="16">
    <source>
        <dbReference type="Proteomes" id="UP001377567"/>
    </source>
</evidence>
<evidence type="ECO:0000256" key="5">
    <source>
        <dbReference type="ARBA" id="ARBA00012697"/>
    </source>
</evidence>
<evidence type="ECO:0000256" key="3">
    <source>
        <dbReference type="ARBA" id="ARBA00004925"/>
    </source>
</evidence>
<keyword evidence="9" id="KW-0809">Transit peptide</keyword>
<gene>
    <name evidence="15" type="ORF">DAKH74_048030</name>
</gene>
<evidence type="ECO:0000256" key="7">
    <source>
        <dbReference type="ARBA" id="ARBA00022605"/>
    </source>
</evidence>
<reference evidence="15 16" key="1">
    <citation type="journal article" date="2023" name="Elife">
        <title>Identification of key yeast species and microbe-microbe interactions impacting larval growth of Drosophila in the wild.</title>
        <authorList>
            <person name="Mure A."/>
            <person name="Sugiura Y."/>
            <person name="Maeda R."/>
            <person name="Honda K."/>
            <person name="Sakurai N."/>
            <person name="Takahashi Y."/>
            <person name="Watada M."/>
            <person name="Katoh T."/>
            <person name="Gotoh A."/>
            <person name="Gotoh Y."/>
            <person name="Taniguchi I."/>
            <person name="Nakamura K."/>
            <person name="Hayashi T."/>
            <person name="Katayama T."/>
            <person name="Uemura T."/>
            <person name="Hattori Y."/>
        </authorList>
    </citation>
    <scope>NUCLEOTIDE SEQUENCE [LARGE SCALE GENOMIC DNA]</scope>
    <source>
        <strain evidence="15 16">KH-74</strain>
    </source>
</reference>
<dbReference type="EMBL" id="BTGD01000020">
    <property type="protein sequence ID" value="GMM58187.1"/>
    <property type="molecule type" value="Genomic_DNA"/>
</dbReference>
<keyword evidence="8 13" id="KW-0808">Transferase</keyword>
<dbReference type="PIRSF" id="PIRSF007892">
    <property type="entry name" value="NAGS_fungal"/>
    <property type="match status" value="1"/>
</dbReference>
<evidence type="ECO:0000259" key="14">
    <source>
        <dbReference type="PROSITE" id="PS51731"/>
    </source>
</evidence>
<evidence type="ECO:0000256" key="2">
    <source>
        <dbReference type="ARBA" id="ARBA00004173"/>
    </source>
</evidence>
<evidence type="ECO:0000256" key="8">
    <source>
        <dbReference type="ARBA" id="ARBA00022679"/>
    </source>
</evidence>
<comment type="caution">
    <text evidence="15">The sequence shown here is derived from an EMBL/GenBank/DDBJ whole genome shotgun (WGS) entry which is preliminary data.</text>
</comment>
<evidence type="ECO:0000256" key="13">
    <source>
        <dbReference type="PIRNR" id="PIRNR007892"/>
    </source>
</evidence>
<dbReference type="PANTHER" id="PTHR23342:SF4">
    <property type="entry name" value="AMINO-ACID ACETYLTRANSFERASE, MITOCHONDRIAL"/>
    <property type="match status" value="1"/>
</dbReference>
<evidence type="ECO:0000256" key="12">
    <source>
        <dbReference type="ARBA" id="ARBA00048372"/>
    </source>
</evidence>
<dbReference type="GO" id="GO:0006526">
    <property type="term" value="P:L-arginine biosynthetic process"/>
    <property type="evidence" value="ECO:0007669"/>
    <property type="project" value="TreeGrafter"/>
</dbReference>
<dbReference type="InterPro" id="IPR011190">
    <property type="entry name" value="GlcNAc_Synth_fun"/>
</dbReference>
<name>A0AAV5S3I9_MAUHU</name>
<keyword evidence="10 13" id="KW-0496">Mitochondrion</keyword>
<dbReference type="GO" id="GO:0006592">
    <property type="term" value="P:ornithine biosynthetic process"/>
    <property type="evidence" value="ECO:0007669"/>
    <property type="project" value="TreeGrafter"/>
</dbReference>
<organism evidence="15 16">
    <name type="scientific">Maudiozyma humilis</name>
    <name type="common">Sour dough yeast</name>
    <name type="synonym">Kazachstania humilis</name>
    <dbReference type="NCBI Taxonomy" id="51915"/>
    <lineage>
        <taxon>Eukaryota</taxon>
        <taxon>Fungi</taxon>
        <taxon>Dikarya</taxon>
        <taxon>Ascomycota</taxon>
        <taxon>Saccharomycotina</taxon>
        <taxon>Saccharomycetes</taxon>
        <taxon>Saccharomycetales</taxon>
        <taxon>Saccharomycetaceae</taxon>
        <taxon>Maudiozyma</taxon>
    </lineage>
</organism>
<comment type="similarity">
    <text evidence="4 13">Belongs to the acetyltransferase family.</text>
</comment>
<proteinExistence type="inferred from homology"/>
<comment type="catalytic activity">
    <reaction evidence="12 13">
        <text>L-glutamate + acetyl-CoA = N-acetyl-L-glutamate + CoA + H(+)</text>
        <dbReference type="Rhea" id="RHEA:24292"/>
        <dbReference type="ChEBI" id="CHEBI:15378"/>
        <dbReference type="ChEBI" id="CHEBI:29985"/>
        <dbReference type="ChEBI" id="CHEBI:44337"/>
        <dbReference type="ChEBI" id="CHEBI:57287"/>
        <dbReference type="ChEBI" id="CHEBI:57288"/>
        <dbReference type="EC" id="2.3.1.1"/>
    </reaction>
</comment>
<evidence type="ECO:0000313" key="15">
    <source>
        <dbReference type="EMBL" id="GMM58187.1"/>
    </source>
</evidence>
<dbReference type="Gene3D" id="3.40.630.30">
    <property type="match status" value="1"/>
</dbReference>
<keyword evidence="7 13" id="KW-0028">Amino-acid biosynthesis</keyword>
<evidence type="ECO:0000256" key="11">
    <source>
        <dbReference type="ARBA" id="ARBA00023315"/>
    </source>
</evidence>
<evidence type="ECO:0000256" key="1">
    <source>
        <dbReference type="ARBA" id="ARBA00002294"/>
    </source>
</evidence>
<dbReference type="PANTHER" id="PTHR23342">
    <property type="entry name" value="N-ACETYLGLUTAMATE SYNTHASE"/>
    <property type="match status" value="1"/>
</dbReference>
<dbReference type="GO" id="GO:0004042">
    <property type="term" value="F:L-glutamate N-acetyltransferase activity"/>
    <property type="evidence" value="ECO:0007669"/>
    <property type="project" value="InterPro"/>
</dbReference>
<evidence type="ECO:0000256" key="6">
    <source>
        <dbReference type="ARBA" id="ARBA00018802"/>
    </source>
</evidence>
<keyword evidence="16" id="KW-1185">Reference proteome</keyword>
<feature type="domain" description="N-acetyltransferase" evidence="14">
    <location>
        <begin position="389"/>
        <end position="555"/>
    </location>
</feature>
<keyword evidence="11 13" id="KW-0012">Acyltransferase</keyword>
<dbReference type="InterPro" id="IPR006855">
    <property type="entry name" value="Vertebrate-like_GNAT_dom"/>
</dbReference>
<dbReference type="GO" id="GO:0005759">
    <property type="term" value="C:mitochondrial matrix"/>
    <property type="evidence" value="ECO:0007669"/>
    <property type="project" value="TreeGrafter"/>
</dbReference>
<comment type="pathway">
    <text evidence="3 13">Amino-acid biosynthesis; L-arginine biosynthesis; N(2)-acetyl-L-ornithine from L-glutamate: step 1/4.</text>
</comment>
<dbReference type="Proteomes" id="UP001377567">
    <property type="component" value="Unassembled WGS sequence"/>
</dbReference>
<protein>
    <recommendedName>
        <fullName evidence="6 13">Amino-acid acetyltransferase, mitochondrial</fullName>
        <ecNumber evidence="5 13">2.3.1.1</ecNumber>
    </recommendedName>
    <alternativeName>
        <fullName evidence="13">Glutamate N-acetyltransferase</fullName>
    </alternativeName>
    <alternativeName>
        <fullName evidence="13">N-acetylglutamate synthase</fullName>
    </alternativeName>
</protein>
<evidence type="ECO:0000256" key="4">
    <source>
        <dbReference type="ARBA" id="ARBA00008694"/>
    </source>
</evidence>
<dbReference type="EC" id="2.3.1.1" evidence="5 13"/>